<dbReference type="Proteomes" id="UP000675163">
    <property type="component" value="Unassembled WGS sequence"/>
</dbReference>
<comment type="caution">
    <text evidence="1">The sequence shown here is derived from an EMBL/GenBank/DDBJ whole genome shotgun (WGS) entry which is preliminary data.</text>
</comment>
<proteinExistence type="predicted"/>
<sequence length="119" mass="13355">MKPVTEDQFINLVASLMDELPDDLAEVLNNVAITVEDEPEDGNLNVLAVYRGVPLTSRGNFGAEAIPDNVVLYRKSMLAHAHDEEQLKREVWNTLIREIGAHLGMTEAQLHELHEANKR</sequence>
<gene>
    <name evidence="1" type="ORF">JOF28_001091</name>
</gene>
<dbReference type="InterPro" id="IPR038555">
    <property type="entry name" value="Zincin_1_sf"/>
</dbReference>
<dbReference type="AlphaFoldDB" id="A0A940T3K5"/>
<keyword evidence="1" id="KW-0645">Protease</keyword>
<dbReference type="GO" id="GO:0008233">
    <property type="term" value="F:peptidase activity"/>
    <property type="evidence" value="ECO:0007669"/>
    <property type="project" value="UniProtKB-KW"/>
</dbReference>
<dbReference type="GO" id="GO:0006508">
    <property type="term" value="P:proteolysis"/>
    <property type="evidence" value="ECO:0007669"/>
    <property type="project" value="UniProtKB-KW"/>
</dbReference>
<dbReference type="RefSeq" id="WP_209704857.1">
    <property type="nucleotide sequence ID" value="NZ_JAFIDA010000001.1"/>
</dbReference>
<evidence type="ECO:0000313" key="1">
    <source>
        <dbReference type="EMBL" id="MBP1325859.1"/>
    </source>
</evidence>
<protein>
    <submittedName>
        <fullName evidence="1">Zn-dependent protease with MMP-like domain</fullName>
    </submittedName>
</protein>
<dbReference type="Gene3D" id="3.30.2010.20">
    <property type="match status" value="1"/>
</dbReference>
<dbReference type="InterPro" id="IPR010428">
    <property type="entry name" value="Zincin_1"/>
</dbReference>
<dbReference type="CDD" id="cd12952">
    <property type="entry name" value="MMP_ACEL2062"/>
    <property type="match status" value="1"/>
</dbReference>
<evidence type="ECO:0000313" key="2">
    <source>
        <dbReference type="Proteomes" id="UP000675163"/>
    </source>
</evidence>
<name>A0A940T3K5_9MICO</name>
<keyword evidence="2" id="KW-1185">Reference proteome</keyword>
<reference evidence="1" key="1">
    <citation type="submission" date="2021-02" db="EMBL/GenBank/DDBJ databases">
        <title>Sequencing the genomes of 1000 actinobacteria strains.</title>
        <authorList>
            <person name="Klenk H.-P."/>
        </authorList>
    </citation>
    <scope>NUCLEOTIDE SEQUENCE</scope>
    <source>
        <strain evidence="1">DSM 22850</strain>
    </source>
</reference>
<dbReference type="SUPFAM" id="SSF55486">
    <property type="entry name" value="Metalloproteases ('zincins'), catalytic domain"/>
    <property type="match status" value="1"/>
</dbReference>
<organism evidence="1 2">
    <name type="scientific">Leucobacter exalbidus</name>
    <dbReference type="NCBI Taxonomy" id="662960"/>
    <lineage>
        <taxon>Bacteria</taxon>
        <taxon>Bacillati</taxon>
        <taxon>Actinomycetota</taxon>
        <taxon>Actinomycetes</taxon>
        <taxon>Micrococcales</taxon>
        <taxon>Microbacteriaceae</taxon>
        <taxon>Leucobacter</taxon>
    </lineage>
</organism>
<keyword evidence="1" id="KW-0378">Hydrolase</keyword>
<dbReference type="EMBL" id="JAFIDA010000001">
    <property type="protein sequence ID" value="MBP1325859.1"/>
    <property type="molecule type" value="Genomic_DNA"/>
</dbReference>
<dbReference type="Pfam" id="PF06262">
    <property type="entry name" value="Zincin_1"/>
    <property type="match status" value="1"/>
</dbReference>
<accession>A0A940T3K5</accession>